<dbReference type="Pfam" id="PF09445">
    <property type="entry name" value="Methyltransf_15"/>
    <property type="match status" value="1"/>
</dbReference>
<reference evidence="9" key="1">
    <citation type="submission" date="2013-11" db="EMBL/GenBank/DDBJ databases">
        <title>Genome sequence of the fusiform rust pathogen reveals effectors for host alternation and coevolution with pine.</title>
        <authorList>
            <consortium name="DOE Joint Genome Institute"/>
            <person name="Smith K."/>
            <person name="Pendleton A."/>
            <person name="Kubisiak T."/>
            <person name="Anderson C."/>
            <person name="Salamov A."/>
            <person name="Aerts A."/>
            <person name="Riley R."/>
            <person name="Clum A."/>
            <person name="Lindquist E."/>
            <person name="Ence D."/>
            <person name="Campbell M."/>
            <person name="Kronenberg Z."/>
            <person name="Feau N."/>
            <person name="Dhillon B."/>
            <person name="Hamelin R."/>
            <person name="Burleigh J."/>
            <person name="Smith J."/>
            <person name="Yandell M."/>
            <person name="Nelson C."/>
            <person name="Grigoriev I."/>
            <person name="Davis J."/>
        </authorList>
    </citation>
    <scope>NUCLEOTIDE SEQUENCE</scope>
    <source>
        <strain evidence="9">G11</strain>
    </source>
</reference>
<dbReference type="InterPro" id="IPR019012">
    <property type="entry name" value="RNA_cap_Gua-N2-MeTrfase"/>
</dbReference>
<organism evidence="9 10">
    <name type="scientific">Cronartium quercuum f. sp. fusiforme G11</name>
    <dbReference type="NCBI Taxonomy" id="708437"/>
    <lineage>
        <taxon>Eukaryota</taxon>
        <taxon>Fungi</taxon>
        <taxon>Dikarya</taxon>
        <taxon>Basidiomycota</taxon>
        <taxon>Pucciniomycotina</taxon>
        <taxon>Pucciniomycetes</taxon>
        <taxon>Pucciniales</taxon>
        <taxon>Coleosporiaceae</taxon>
        <taxon>Cronartium</taxon>
    </lineage>
</organism>
<evidence type="ECO:0000256" key="7">
    <source>
        <dbReference type="ARBA" id="ARBA00049790"/>
    </source>
</evidence>
<dbReference type="InterPro" id="IPR029063">
    <property type="entry name" value="SAM-dependent_MTases_sf"/>
</dbReference>
<evidence type="ECO:0000313" key="9">
    <source>
        <dbReference type="EMBL" id="KAG0139952.1"/>
    </source>
</evidence>
<protein>
    <recommendedName>
        <fullName evidence="1">Trimethylguanosine synthase</fullName>
    </recommendedName>
    <alternativeName>
        <fullName evidence="7">Cap-specific guanine-N(2) methyltransferase</fullName>
    </alternativeName>
</protein>
<comment type="caution">
    <text evidence="9">The sequence shown here is derived from an EMBL/GenBank/DDBJ whole genome shotgun (WGS) entry which is preliminary data.</text>
</comment>
<dbReference type="CDD" id="cd02440">
    <property type="entry name" value="AdoMet_MTases"/>
    <property type="match status" value="1"/>
</dbReference>
<dbReference type="FunFam" id="3.40.50.150:FF:000432">
    <property type="entry name" value="Unplaced genomic scaffold supercont2.10, whole genome shotgun sequence"/>
    <property type="match status" value="1"/>
</dbReference>
<comment type="catalytic activity">
    <reaction evidence="3">
        <text>a 5'-end (N(2),N(7)-dimethyl 5'-triphosphoguanosine)-ribonucleoside in snoRNA + S-adenosyl-L-methionine = a 5'-end (N(2),N(2),N(7)-trimethyl 5'-triphosphoguanosine)-ribonucleoside in snoRNA + S-adenosyl-L-homocysteine + H(+)</text>
        <dbReference type="Rhea" id="RHEA:78507"/>
        <dbReference type="Rhea" id="RHEA-COMP:19088"/>
        <dbReference type="Rhea" id="RHEA-COMP:19090"/>
        <dbReference type="ChEBI" id="CHEBI:15378"/>
        <dbReference type="ChEBI" id="CHEBI:57856"/>
        <dbReference type="ChEBI" id="CHEBI:59789"/>
        <dbReference type="ChEBI" id="CHEBI:167623"/>
        <dbReference type="ChEBI" id="CHEBI:172880"/>
    </reaction>
    <physiologicalReaction direction="left-to-right" evidence="3">
        <dbReference type="Rhea" id="RHEA:78508"/>
    </physiologicalReaction>
</comment>
<dbReference type="EMBL" id="MU167496">
    <property type="protein sequence ID" value="KAG0139952.1"/>
    <property type="molecule type" value="Genomic_DNA"/>
</dbReference>
<dbReference type="AlphaFoldDB" id="A0A9P6N902"/>
<feature type="region of interest" description="Disordered" evidence="8">
    <location>
        <begin position="57"/>
        <end position="76"/>
    </location>
</feature>
<dbReference type="SUPFAM" id="SSF53335">
    <property type="entry name" value="S-adenosyl-L-methionine-dependent methyltransferases"/>
    <property type="match status" value="1"/>
</dbReference>
<comment type="catalytic activity">
    <reaction evidence="6">
        <text>a 5'-end (N(7)-methyl 5'-triphosphoguanosine)-ribonucleoside in snRNA + S-adenosyl-L-methionine = a 5'-end (N(2),N(7)-dimethyl 5'-triphosphoguanosine)-ribonucleoside in snRNA + S-adenosyl-L-homocysteine + H(+)</text>
        <dbReference type="Rhea" id="RHEA:78471"/>
        <dbReference type="Rhea" id="RHEA-COMP:19085"/>
        <dbReference type="Rhea" id="RHEA-COMP:19087"/>
        <dbReference type="ChEBI" id="CHEBI:15378"/>
        <dbReference type="ChEBI" id="CHEBI:57856"/>
        <dbReference type="ChEBI" id="CHEBI:59789"/>
        <dbReference type="ChEBI" id="CHEBI:156461"/>
        <dbReference type="ChEBI" id="CHEBI:172880"/>
    </reaction>
    <physiologicalReaction direction="left-to-right" evidence="6">
        <dbReference type="Rhea" id="RHEA:78472"/>
    </physiologicalReaction>
</comment>
<comment type="catalytic activity">
    <reaction evidence="4">
        <text>a 5'-end (N(7)-methyl 5'-triphosphoguanosine)-ribonucleoside in snoRNA + S-adenosyl-L-methionine = a 5'-end (N(2),N(7)-dimethyl 5'-triphosphoguanosine)-ribonucleoside in snoRNA + S-adenosyl-L-homocysteine + H(+)</text>
        <dbReference type="Rhea" id="RHEA:78475"/>
        <dbReference type="Rhea" id="RHEA-COMP:19086"/>
        <dbReference type="Rhea" id="RHEA-COMP:19088"/>
        <dbReference type="ChEBI" id="CHEBI:15378"/>
        <dbReference type="ChEBI" id="CHEBI:57856"/>
        <dbReference type="ChEBI" id="CHEBI:59789"/>
        <dbReference type="ChEBI" id="CHEBI:156461"/>
        <dbReference type="ChEBI" id="CHEBI:172880"/>
    </reaction>
    <physiologicalReaction direction="left-to-right" evidence="4">
        <dbReference type="Rhea" id="RHEA:78476"/>
    </physiologicalReaction>
</comment>
<dbReference type="Proteomes" id="UP000886653">
    <property type="component" value="Unassembled WGS sequence"/>
</dbReference>
<dbReference type="GO" id="GO:0071164">
    <property type="term" value="F:RNA cap trimethylguanosine synthase activity"/>
    <property type="evidence" value="ECO:0007669"/>
    <property type="project" value="TreeGrafter"/>
</dbReference>
<name>A0A9P6N902_9BASI</name>
<comment type="similarity">
    <text evidence="2">Belongs to the methyltransferase superfamily. Trimethylguanosine synthase family.</text>
</comment>
<dbReference type="OrthoDB" id="194443at2759"/>
<evidence type="ECO:0000256" key="5">
    <source>
        <dbReference type="ARBA" id="ARBA00048763"/>
    </source>
</evidence>
<comment type="catalytic activity">
    <reaction evidence="5">
        <text>a 5'-end (N(2),N(7)-dimethyl 5'-triphosphoguanosine)-ribonucleoside in snRNA + S-adenosyl-L-methionine = a 5'-end (N(2),N(2),N(7)-trimethyl 5'-triphosphoguanosine)-ribonucleoside in snRNA + S-adenosyl-L-homocysteine + H(+)</text>
        <dbReference type="Rhea" id="RHEA:78479"/>
        <dbReference type="Rhea" id="RHEA-COMP:19087"/>
        <dbReference type="Rhea" id="RHEA-COMP:19089"/>
        <dbReference type="ChEBI" id="CHEBI:15378"/>
        <dbReference type="ChEBI" id="CHEBI:57856"/>
        <dbReference type="ChEBI" id="CHEBI:59789"/>
        <dbReference type="ChEBI" id="CHEBI:167623"/>
        <dbReference type="ChEBI" id="CHEBI:172880"/>
    </reaction>
    <physiologicalReaction direction="left-to-right" evidence="5">
        <dbReference type="Rhea" id="RHEA:78480"/>
    </physiologicalReaction>
</comment>
<feature type="region of interest" description="Disordered" evidence="8">
    <location>
        <begin position="13"/>
        <end position="37"/>
    </location>
</feature>
<evidence type="ECO:0000256" key="2">
    <source>
        <dbReference type="ARBA" id="ARBA00025783"/>
    </source>
</evidence>
<proteinExistence type="inferred from homology"/>
<dbReference type="GO" id="GO:0005634">
    <property type="term" value="C:nucleus"/>
    <property type="evidence" value="ECO:0007669"/>
    <property type="project" value="TreeGrafter"/>
</dbReference>
<evidence type="ECO:0000256" key="8">
    <source>
        <dbReference type="SAM" id="MobiDB-lite"/>
    </source>
</evidence>
<keyword evidence="10" id="KW-1185">Reference proteome</keyword>
<evidence type="ECO:0000256" key="6">
    <source>
        <dbReference type="ARBA" id="ARBA00049075"/>
    </source>
</evidence>
<dbReference type="Gene3D" id="3.40.50.150">
    <property type="entry name" value="Vaccinia Virus protein VP39"/>
    <property type="match status" value="1"/>
</dbReference>
<feature type="compositionally biased region" description="Low complexity" evidence="8">
    <location>
        <begin position="21"/>
        <end position="35"/>
    </location>
</feature>
<evidence type="ECO:0000256" key="4">
    <source>
        <dbReference type="ARBA" id="ARBA00048740"/>
    </source>
</evidence>
<evidence type="ECO:0000256" key="3">
    <source>
        <dbReference type="ARBA" id="ARBA00047418"/>
    </source>
</evidence>
<gene>
    <name evidence="9" type="ORF">CROQUDRAFT_69773</name>
</gene>
<dbReference type="PANTHER" id="PTHR14741:SF32">
    <property type="entry name" value="TRIMETHYLGUANOSINE SYNTHASE"/>
    <property type="match status" value="1"/>
</dbReference>
<evidence type="ECO:0000256" key="1">
    <source>
        <dbReference type="ARBA" id="ARBA00018517"/>
    </source>
</evidence>
<dbReference type="PANTHER" id="PTHR14741">
    <property type="entry name" value="S-ADENOSYLMETHIONINE-DEPENDENT METHYLTRANSFERASE RELATED"/>
    <property type="match status" value="1"/>
</dbReference>
<sequence>MRIMTYAVRQALAATTPEPNSGSQSSSDTSSPETSSAEHFIPCAGLCSTVPNSEEDLHRDKRLRSNTPPKVQPEKSASLESEVAYCGRDALQGELAKYWYQRNRLFWRFDEGIKLDTQSWYSVTPEAIARQIAERCRCKVIVDAFCGAGGNAIQFASTCSKVIAIDIDPNKILLAKHNAKVYGVADKIEFICTDFINWIQDQQEASVDVVFLSPPWGGIDYLSFNSPSPVKSTESSGYYPLTELKPLAGKELFTLTRRVTQDIALYLPRNVDMKQVASLVENHVGIEVEEAWMSSKCKAVTIYFGNLVVETARSTVA</sequence>
<evidence type="ECO:0000313" key="10">
    <source>
        <dbReference type="Proteomes" id="UP000886653"/>
    </source>
</evidence>
<accession>A0A9P6N902</accession>